<comment type="similarity">
    <text evidence="2">Belongs to the methyl-accepting chemotaxis (MCP) protein family.</text>
</comment>
<keyword evidence="4" id="KW-0472">Membrane</keyword>
<dbReference type="PROSITE" id="PS50885">
    <property type="entry name" value="HAMP"/>
    <property type="match status" value="1"/>
</dbReference>
<dbReference type="SMART" id="SM00283">
    <property type="entry name" value="MA"/>
    <property type="match status" value="1"/>
</dbReference>
<dbReference type="InterPro" id="IPR004089">
    <property type="entry name" value="MCPsignal_dom"/>
</dbReference>
<comment type="caution">
    <text evidence="7">The sequence shown here is derived from an EMBL/GenBank/DDBJ whole genome shotgun (WGS) entry which is preliminary data.</text>
</comment>
<evidence type="ECO:0000313" key="8">
    <source>
        <dbReference type="Proteomes" id="UP000403266"/>
    </source>
</evidence>
<dbReference type="SUPFAM" id="SSF58104">
    <property type="entry name" value="Methyl-accepting chemotaxis protein (MCP) signaling domain"/>
    <property type="match status" value="1"/>
</dbReference>
<evidence type="ECO:0000256" key="1">
    <source>
        <dbReference type="ARBA" id="ARBA00023224"/>
    </source>
</evidence>
<dbReference type="PANTHER" id="PTHR32089">
    <property type="entry name" value="METHYL-ACCEPTING CHEMOTAXIS PROTEIN MCPB"/>
    <property type="match status" value="1"/>
</dbReference>
<name>A0A5N7MKP1_9HYPH</name>
<feature type="transmembrane region" description="Helical" evidence="4">
    <location>
        <begin position="12"/>
        <end position="34"/>
    </location>
</feature>
<dbReference type="Pfam" id="PF00672">
    <property type="entry name" value="HAMP"/>
    <property type="match status" value="1"/>
</dbReference>
<dbReference type="Proteomes" id="UP000403266">
    <property type="component" value="Unassembled WGS sequence"/>
</dbReference>
<dbReference type="RefSeq" id="WP_152713158.1">
    <property type="nucleotide sequence ID" value="NZ_VOSJ01000069.1"/>
</dbReference>
<dbReference type="PANTHER" id="PTHR32089:SF112">
    <property type="entry name" value="LYSOZYME-LIKE PROTEIN-RELATED"/>
    <property type="match status" value="1"/>
</dbReference>
<dbReference type="GO" id="GO:0007165">
    <property type="term" value="P:signal transduction"/>
    <property type="evidence" value="ECO:0007669"/>
    <property type="project" value="UniProtKB-KW"/>
</dbReference>
<accession>A0A5N7MKP1</accession>
<dbReference type="AlphaFoldDB" id="A0A5N7MKP1"/>
<keyword evidence="4" id="KW-1133">Transmembrane helix</keyword>
<reference evidence="7 8" key="1">
    <citation type="journal article" date="2019" name="Syst. Appl. Microbiol.">
        <title>Microvirga tunisiensis sp. nov., a root nodule symbiotic bacterium isolated from Lupinus micranthus and L. luteus grown in Northern Tunisia.</title>
        <authorList>
            <person name="Msaddak A."/>
            <person name="Rejili M."/>
            <person name="Duran D."/>
            <person name="Mars M."/>
            <person name="Palacios J.M."/>
            <person name="Ruiz-Argueso T."/>
            <person name="Rey L."/>
            <person name="Imperial J."/>
        </authorList>
    </citation>
    <scope>NUCLEOTIDE SEQUENCE [LARGE SCALE GENOMIC DNA]</scope>
    <source>
        <strain evidence="7 8">Lmie10</strain>
    </source>
</reference>
<protein>
    <submittedName>
        <fullName evidence="7">HAMP domain-containing protein</fullName>
    </submittedName>
</protein>
<dbReference type="GO" id="GO:0016020">
    <property type="term" value="C:membrane"/>
    <property type="evidence" value="ECO:0007669"/>
    <property type="project" value="InterPro"/>
</dbReference>
<organism evidence="7 8">
    <name type="scientific">Microvirga tunisiensis</name>
    <dbReference type="NCBI Taxonomy" id="2108360"/>
    <lineage>
        <taxon>Bacteria</taxon>
        <taxon>Pseudomonadati</taxon>
        <taxon>Pseudomonadota</taxon>
        <taxon>Alphaproteobacteria</taxon>
        <taxon>Hyphomicrobiales</taxon>
        <taxon>Methylobacteriaceae</taxon>
        <taxon>Microvirga</taxon>
    </lineage>
</organism>
<dbReference type="Pfam" id="PF00015">
    <property type="entry name" value="MCPsignal"/>
    <property type="match status" value="1"/>
</dbReference>
<dbReference type="CDD" id="cd06225">
    <property type="entry name" value="HAMP"/>
    <property type="match status" value="1"/>
</dbReference>
<evidence type="ECO:0000259" key="6">
    <source>
        <dbReference type="PROSITE" id="PS50885"/>
    </source>
</evidence>
<keyword evidence="1 3" id="KW-0807">Transducer</keyword>
<dbReference type="EMBL" id="VOSK01000069">
    <property type="protein sequence ID" value="MPR27009.1"/>
    <property type="molecule type" value="Genomic_DNA"/>
</dbReference>
<sequence length="662" mass="69562">MSSLARVRRPSVRVRVATLSGVMVLGFAVIGAVFQTGRNEVEQALSAQQTYSALAEKANQFRGRADALKVTAGEWTASRLSHHGQAFIDQHKSLAAQLDEMSTSTGAGLIEPEVTALKQRSAALIGQGNALDKLYAAVGSKPDEGAQGRLLKAESNLEKLVRPLTGSGEAITWRLWAAMLGMFNQEARARILLEESILGAFEVEQGRFTRALAQLPGDPKDKAAIESASVSFQESFHAWGELEQQVSGQGEKLMGQFDLLVPVLDQLLAKVRAEAHKTEEQLTASQHRTFTLILWAMGATLLFGLILNFIVGRSISLPLTRLQQAMRRLADGDAASEIPFTGTTDEIGAMARTVLVFRDNARERERLTQEREGMAAVDAERAQAISGAITAFDASVEQILSEVRQVTGDLAKASGQLEGSANHVTRQAQIAGAASTRTAHNMSAVASAAEELDASLAEVAAQTNASAQASERAVAEARGASGSMSTLSTATSQIGEVANLIRSIAAQTNLLALNATIEAARAGEAGKGFAVVASEVKDLAGQTAKATEEIARQIEAVQAASRETLVALGTVQASVEDLAGVVCTVAGTVGQQTAAVSEIARSVAQVSTEAQAGTSAIETTQGVASESLDAARNVADLSVALERQAQRLGAEIGQFLQSVRTA</sequence>
<evidence type="ECO:0000256" key="2">
    <source>
        <dbReference type="ARBA" id="ARBA00029447"/>
    </source>
</evidence>
<dbReference type="OrthoDB" id="5349256at2"/>
<dbReference type="Gene3D" id="1.10.287.950">
    <property type="entry name" value="Methyl-accepting chemotaxis protein"/>
    <property type="match status" value="1"/>
</dbReference>
<keyword evidence="8" id="KW-1185">Reference proteome</keyword>
<dbReference type="InterPro" id="IPR003660">
    <property type="entry name" value="HAMP_dom"/>
</dbReference>
<keyword evidence="4" id="KW-0812">Transmembrane</keyword>
<dbReference type="PROSITE" id="PS50111">
    <property type="entry name" value="CHEMOTAXIS_TRANSDUC_2"/>
    <property type="match status" value="1"/>
</dbReference>
<feature type="domain" description="HAMP" evidence="6">
    <location>
        <begin position="313"/>
        <end position="366"/>
    </location>
</feature>
<evidence type="ECO:0000313" key="7">
    <source>
        <dbReference type="EMBL" id="MPR27009.1"/>
    </source>
</evidence>
<evidence type="ECO:0000256" key="3">
    <source>
        <dbReference type="PROSITE-ProRule" id="PRU00284"/>
    </source>
</evidence>
<evidence type="ECO:0000256" key="4">
    <source>
        <dbReference type="SAM" id="Phobius"/>
    </source>
</evidence>
<proteinExistence type="inferred from homology"/>
<dbReference type="SMART" id="SM00304">
    <property type="entry name" value="HAMP"/>
    <property type="match status" value="1"/>
</dbReference>
<feature type="transmembrane region" description="Helical" evidence="4">
    <location>
        <begin position="292"/>
        <end position="311"/>
    </location>
</feature>
<feature type="domain" description="Methyl-accepting transducer" evidence="5">
    <location>
        <begin position="413"/>
        <end position="638"/>
    </location>
</feature>
<gene>
    <name evidence="7" type="ORF">FS320_17755</name>
</gene>
<evidence type="ECO:0000259" key="5">
    <source>
        <dbReference type="PROSITE" id="PS50111"/>
    </source>
</evidence>
<dbReference type="Gene3D" id="6.10.340.10">
    <property type="match status" value="1"/>
</dbReference>